<feature type="transmembrane region" description="Helical" evidence="6">
    <location>
        <begin position="397"/>
        <end position="422"/>
    </location>
</feature>
<feature type="transmembrane region" description="Helical" evidence="6">
    <location>
        <begin position="579"/>
        <end position="598"/>
    </location>
</feature>
<organism evidence="7 8">
    <name type="scientific">Sorlinia euscelidii</name>
    <dbReference type="NCBI Taxonomy" id="3081148"/>
    <lineage>
        <taxon>Bacteria</taxon>
        <taxon>Pseudomonadati</taxon>
        <taxon>Pseudomonadota</taxon>
        <taxon>Alphaproteobacteria</taxon>
        <taxon>Acetobacterales</taxon>
        <taxon>Acetobacteraceae</taxon>
        <taxon>Sorlinia</taxon>
    </lineage>
</organism>
<keyword evidence="2" id="KW-0813">Transport</keyword>
<feature type="transmembrane region" description="Helical" evidence="6">
    <location>
        <begin position="213"/>
        <end position="234"/>
    </location>
</feature>
<name>A0ABU7U495_9PROT</name>
<feature type="transmembrane region" description="Helical" evidence="6">
    <location>
        <begin position="505"/>
        <end position="525"/>
    </location>
</feature>
<evidence type="ECO:0000256" key="6">
    <source>
        <dbReference type="SAM" id="Phobius"/>
    </source>
</evidence>
<evidence type="ECO:0000256" key="5">
    <source>
        <dbReference type="ARBA" id="ARBA00023136"/>
    </source>
</evidence>
<dbReference type="NCBIfam" id="TIGR00733">
    <property type="entry name" value="OPT family oligopeptide transporter"/>
    <property type="match status" value="1"/>
</dbReference>
<feature type="transmembrane region" description="Helical" evidence="6">
    <location>
        <begin position="466"/>
        <end position="484"/>
    </location>
</feature>
<accession>A0ABU7U495</accession>
<keyword evidence="5 6" id="KW-0472">Membrane</keyword>
<feature type="transmembrane region" description="Helical" evidence="6">
    <location>
        <begin position="618"/>
        <end position="635"/>
    </location>
</feature>
<keyword evidence="3 6" id="KW-0812">Transmembrane</keyword>
<evidence type="ECO:0000256" key="2">
    <source>
        <dbReference type="ARBA" id="ARBA00022448"/>
    </source>
</evidence>
<feature type="transmembrane region" description="Helical" evidence="6">
    <location>
        <begin position="302"/>
        <end position="324"/>
    </location>
</feature>
<feature type="transmembrane region" description="Helical" evidence="6">
    <location>
        <begin position="443"/>
        <end position="460"/>
    </location>
</feature>
<gene>
    <name evidence="7" type="ORF">DOFOFD_09885</name>
</gene>
<evidence type="ECO:0000256" key="1">
    <source>
        <dbReference type="ARBA" id="ARBA00004141"/>
    </source>
</evidence>
<feature type="transmembrane region" description="Helical" evidence="6">
    <location>
        <begin position="153"/>
        <end position="174"/>
    </location>
</feature>
<sequence>MTTKRELTCRGLLIGTLITLIFTAANIYLGLKIGMTIASSIPAAIISMSILRALSHSHILENNIVQTQASASAAISFVFATLPAFVIMGHWHSFPFWPVFLATAAGGVAGVIFTVPLRHALIRRPDLPFPEGVACAEVLEAGFSHHSGRALRLLSVATLLSAIFTVLTSGTKWLASGFILAKPLGRAIFCLQGAYSTALLGVGYLIGLRGGLAMLLGVAIAWLMAVPILSAHMMRLPVDLPIFDVATQIWAEKVRFIGAGAIAITATWTLIQLAPGVISGLRALASRRDEARPAAEERDLPLKYLILSSVIVAVALFGSFYNFLPEHGPMSVMLALGSVILCLILSFLVAASCGYMAGLIGSSSSPISGIMIIAIIAICLLLRLAEATPFFNAHLTAANQTTIIAFTLFILTSLTASAAISNDNLQDLKTGQILGATPWKQQVALMIGCIVGAVVTPPILNLLHQAYGFLGESLVATSATPPLAAPQATLMLSLARGIMLGRMDWTMFSIGAGIGLTMILLENVFKGKAYALPALAIGMGIYLPPDVSVTIAFGSLIAFLCSKWRSRRNHGSDAQGQTLIACGFIVGESLTGIILAIANVSAPALLQHIPTPDPWARQWLGVGAFLAAAFWMASLKSGADDTSQPSRASQS</sequence>
<evidence type="ECO:0000313" key="8">
    <source>
        <dbReference type="Proteomes" id="UP001312908"/>
    </source>
</evidence>
<evidence type="ECO:0000256" key="3">
    <source>
        <dbReference type="ARBA" id="ARBA00022692"/>
    </source>
</evidence>
<dbReference type="InterPro" id="IPR004813">
    <property type="entry name" value="OPT"/>
</dbReference>
<dbReference type="RefSeq" id="WP_394820155.1">
    <property type="nucleotide sequence ID" value="NZ_JAWJZY010000004.1"/>
</dbReference>
<feature type="transmembrane region" description="Helical" evidence="6">
    <location>
        <begin position="254"/>
        <end position="281"/>
    </location>
</feature>
<keyword evidence="4 6" id="KW-1133">Transmembrane helix</keyword>
<dbReference type="Proteomes" id="UP001312908">
    <property type="component" value="Unassembled WGS sequence"/>
</dbReference>
<feature type="transmembrane region" description="Helical" evidence="6">
    <location>
        <begin position="12"/>
        <end position="31"/>
    </location>
</feature>
<proteinExistence type="predicted"/>
<dbReference type="InterPro" id="IPR004814">
    <property type="entry name" value="Oligopep_transpt"/>
</dbReference>
<feature type="transmembrane region" description="Helical" evidence="6">
    <location>
        <begin position="94"/>
        <end position="115"/>
    </location>
</feature>
<comment type="subcellular location">
    <subcellularLocation>
        <location evidence="1">Membrane</location>
        <topology evidence="1">Multi-pass membrane protein</topology>
    </subcellularLocation>
</comment>
<dbReference type="PANTHER" id="PTHR31645:SF0">
    <property type="entry name" value="OLIGOPEPTIDE TRANSPORTER YGL114W-RELATED"/>
    <property type="match status" value="1"/>
</dbReference>
<dbReference type="NCBIfam" id="TIGR00728">
    <property type="entry name" value="OPT_sfam"/>
    <property type="match status" value="1"/>
</dbReference>
<dbReference type="Pfam" id="PF03169">
    <property type="entry name" value="OPT"/>
    <property type="match status" value="1"/>
</dbReference>
<feature type="transmembrane region" description="Helical" evidence="6">
    <location>
        <begin position="186"/>
        <end position="206"/>
    </location>
</feature>
<dbReference type="EMBL" id="JAWJZY010000004">
    <property type="protein sequence ID" value="MEE8659318.1"/>
    <property type="molecule type" value="Genomic_DNA"/>
</dbReference>
<comment type="caution">
    <text evidence="7">The sequence shown here is derived from an EMBL/GenBank/DDBJ whole genome shotgun (WGS) entry which is preliminary data.</text>
</comment>
<evidence type="ECO:0000256" key="4">
    <source>
        <dbReference type="ARBA" id="ARBA00022989"/>
    </source>
</evidence>
<feature type="transmembrane region" description="Helical" evidence="6">
    <location>
        <begin position="367"/>
        <end position="385"/>
    </location>
</feature>
<dbReference type="InterPro" id="IPR045035">
    <property type="entry name" value="YSL-like"/>
</dbReference>
<feature type="transmembrane region" description="Helical" evidence="6">
    <location>
        <begin position="67"/>
        <end position="88"/>
    </location>
</feature>
<dbReference type="PANTHER" id="PTHR31645">
    <property type="entry name" value="OLIGOPEPTIDE TRANSPORTER YGL114W-RELATED"/>
    <property type="match status" value="1"/>
</dbReference>
<reference evidence="7 8" key="1">
    <citation type="submission" date="2023-10" db="EMBL/GenBank/DDBJ databases">
        <title>Sorlinia euscelidii gen. nov., sp. nov., an acetic acid bacteria isolated from the gut of Euscelidius variegatus emitter.</title>
        <authorList>
            <person name="Michoud G."/>
            <person name="Marasco R."/>
            <person name="Seferji K."/>
            <person name="Gonella E."/>
            <person name="Garuglieri E."/>
            <person name="Alma A."/>
            <person name="Mapelli F."/>
            <person name="Borin S."/>
            <person name="Daffonchio D."/>
            <person name="Crotti E."/>
        </authorList>
    </citation>
    <scope>NUCLEOTIDE SEQUENCE [LARGE SCALE GENOMIC DNA]</scope>
    <source>
        <strain evidence="7 8">EV16P</strain>
    </source>
</reference>
<protein>
    <submittedName>
        <fullName evidence="7">Oligopeptide transporter</fullName>
    </submittedName>
</protein>
<keyword evidence="8" id="KW-1185">Reference proteome</keyword>
<evidence type="ECO:0000313" key="7">
    <source>
        <dbReference type="EMBL" id="MEE8659318.1"/>
    </source>
</evidence>
<feature type="transmembrane region" description="Helical" evidence="6">
    <location>
        <begin position="330"/>
        <end position="355"/>
    </location>
</feature>
<feature type="transmembrane region" description="Helical" evidence="6">
    <location>
        <begin position="531"/>
        <end position="559"/>
    </location>
</feature>
<feature type="transmembrane region" description="Helical" evidence="6">
    <location>
        <begin position="37"/>
        <end position="55"/>
    </location>
</feature>